<dbReference type="AlphaFoldDB" id="A0A4Y3R0Q8"/>
<comment type="similarity">
    <text evidence="4 13">Belongs to the threonine synthase family.</text>
</comment>
<comment type="function">
    <text evidence="2 13">Catalyzes the gamma-elimination of phosphate from L-phosphohomoserine and the beta-addition of water to produce L-threonine.</text>
</comment>
<dbReference type="GO" id="GO:0009097">
    <property type="term" value="P:isoleucine biosynthetic process"/>
    <property type="evidence" value="ECO:0007669"/>
    <property type="project" value="TreeGrafter"/>
</dbReference>
<comment type="cofactor">
    <cofactor evidence="1 13 14">
        <name>pyridoxal 5'-phosphate</name>
        <dbReference type="ChEBI" id="CHEBI:597326"/>
    </cofactor>
</comment>
<feature type="modified residue" description="N6-(pyridoxal phosphate)lysine" evidence="15">
    <location>
        <position position="83"/>
    </location>
</feature>
<name>A0A4Y3R0Q8_STRCI</name>
<dbReference type="GO" id="GO:0004794">
    <property type="term" value="F:threonine deaminase activity"/>
    <property type="evidence" value="ECO:0007669"/>
    <property type="project" value="TreeGrafter"/>
</dbReference>
<comment type="catalytic activity">
    <reaction evidence="11 13">
        <text>O-phospho-L-homoserine + H2O = L-threonine + phosphate</text>
        <dbReference type="Rhea" id="RHEA:10840"/>
        <dbReference type="ChEBI" id="CHEBI:15377"/>
        <dbReference type="ChEBI" id="CHEBI:43474"/>
        <dbReference type="ChEBI" id="CHEBI:57590"/>
        <dbReference type="ChEBI" id="CHEBI:57926"/>
        <dbReference type="EC" id="4.2.3.1"/>
    </reaction>
</comment>
<dbReference type="PROSITE" id="PS00165">
    <property type="entry name" value="DEHYDRATASE_SER_THR"/>
    <property type="match status" value="1"/>
</dbReference>
<evidence type="ECO:0000256" key="3">
    <source>
        <dbReference type="ARBA" id="ARBA00004979"/>
    </source>
</evidence>
<evidence type="ECO:0000256" key="5">
    <source>
        <dbReference type="ARBA" id="ARBA00013028"/>
    </source>
</evidence>
<evidence type="ECO:0000256" key="6">
    <source>
        <dbReference type="ARBA" id="ARBA00018679"/>
    </source>
</evidence>
<dbReference type="InterPro" id="IPR036052">
    <property type="entry name" value="TrpB-like_PALP_sf"/>
</dbReference>
<dbReference type="NCBIfam" id="TIGR00260">
    <property type="entry name" value="thrC"/>
    <property type="match status" value="1"/>
</dbReference>
<reference evidence="18 19" key="1">
    <citation type="submission" date="2019-06" db="EMBL/GenBank/DDBJ databases">
        <title>Whole genome shotgun sequence of Streptomyces cacaoi subsp. cacaoi NBRC 12748.</title>
        <authorList>
            <person name="Hosoyama A."/>
            <person name="Uohara A."/>
            <person name="Ohji S."/>
            <person name="Ichikawa N."/>
        </authorList>
    </citation>
    <scope>NUCLEOTIDE SEQUENCE [LARGE SCALE GENOMIC DNA]</scope>
    <source>
        <strain evidence="18 19">NBRC 12748</strain>
    </source>
</reference>
<evidence type="ECO:0000256" key="15">
    <source>
        <dbReference type="PIRSR" id="PIRSR038945-2"/>
    </source>
</evidence>
<evidence type="ECO:0000313" key="19">
    <source>
        <dbReference type="Proteomes" id="UP000319210"/>
    </source>
</evidence>
<evidence type="ECO:0000256" key="2">
    <source>
        <dbReference type="ARBA" id="ARBA00003648"/>
    </source>
</evidence>
<evidence type="ECO:0000256" key="12">
    <source>
        <dbReference type="NCBIfam" id="TIGR00260"/>
    </source>
</evidence>
<sequence>MEPPMSRMSEAEGPREPGRGAGRPQWRGIIEEYRDRLPVDADTTPVTLREGGTPLVPAQVLSELTGCDVHLKVEGANPTGSFKDRGMTMAITKAKENGAQAVICASTGNTSASAAAYAVRAGMVCAVLVPQGKIALGKMGQALVHGAEILQVEGNFDDCLTLARGLSEKYPVALVNSVNPARIEGQKTAAFEIVDMLGDAPDIHVLPVGNAGNITAYWKGYREYSRPTPSTAPGGGELPAVATRTPRMWGFQASGAAPIVRGEPVKEPTTLATAIRIGNPASWTTAERAREESGGLIDSVTDRQILRAYKLLASREGVFVEPASAASVAGLLQAAEQGRVEPGSRIVCTVTGNGLKDPDWAVAGAPQPVTVPVDADAAAARLGLV</sequence>
<dbReference type="InterPro" id="IPR004450">
    <property type="entry name" value="Thr_synthase-like"/>
</dbReference>
<evidence type="ECO:0000256" key="8">
    <source>
        <dbReference type="ARBA" id="ARBA00022697"/>
    </source>
</evidence>
<comment type="caution">
    <text evidence="18">The sequence shown here is derived from an EMBL/GenBank/DDBJ whole genome shotgun (WGS) entry which is preliminary data.</text>
</comment>
<dbReference type="PIRSF" id="PIRSF038945">
    <property type="entry name" value="Thr_synthase"/>
    <property type="match status" value="1"/>
</dbReference>
<keyword evidence="10 13" id="KW-0456">Lyase</keyword>
<dbReference type="UniPathway" id="UPA00050">
    <property type="reaction ID" value="UER00065"/>
</dbReference>
<feature type="compositionally biased region" description="Basic and acidic residues" evidence="16">
    <location>
        <begin position="9"/>
        <end position="18"/>
    </location>
</feature>
<evidence type="ECO:0000256" key="4">
    <source>
        <dbReference type="ARBA" id="ARBA00005517"/>
    </source>
</evidence>
<dbReference type="CDD" id="cd01563">
    <property type="entry name" value="Thr-synth_1"/>
    <property type="match status" value="1"/>
</dbReference>
<keyword evidence="8 13" id="KW-0791">Threonine biosynthesis</keyword>
<proteinExistence type="inferred from homology"/>
<protein>
    <recommendedName>
        <fullName evidence="6 12">Threonine synthase</fullName>
        <ecNumber evidence="5 12">4.2.3.1</ecNumber>
    </recommendedName>
</protein>
<feature type="region of interest" description="Disordered" evidence="16">
    <location>
        <begin position="1"/>
        <end position="25"/>
    </location>
</feature>
<dbReference type="InterPro" id="IPR026260">
    <property type="entry name" value="Thr_Synthase_bac/arc"/>
</dbReference>
<evidence type="ECO:0000256" key="16">
    <source>
        <dbReference type="SAM" id="MobiDB-lite"/>
    </source>
</evidence>
<evidence type="ECO:0000313" key="18">
    <source>
        <dbReference type="EMBL" id="GEB50507.1"/>
    </source>
</evidence>
<dbReference type="Proteomes" id="UP000319210">
    <property type="component" value="Unassembled WGS sequence"/>
</dbReference>
<feature type="binding site" evidence="14">
    <location>
        <begin position="209"/>
        <end position="213"/>
    </location>
    <ligand>
        <name>pyridoxal 5'-phosphate</name>
        <dbReference type="ChEBI" id="CHEBI:597326"/>
    </ligand>
</feature>
<accession>A0A4Y3R0Q8</accession>
<dbReference type="PANTHER" id="PTHR48078">
    <property type="entry name" value="THREONINE DEHYDRATASE, MITOCHONDRIAL-RELATED"/>
    <property type="match status" value="1"/>
</dbReference>
<evidence type="ECO:0000259" key="17">
    <source>
        <dbReference type="Pfam" id="PF00291"/>
    </source>
</evidence>
<organism evidence="18 19">
    <name type="scientific">Streptomyces cacaoi</name>
    <dbReference type="NCBI Taxonomy" id="1898"/>
    <lineage>
        <taxon>Bacteria</taxon>
        <taxon>Bacillati</taxon>
        <taxon>Actinomycetota</taxon>
        <taxon>Actinomycetes</taxon>
        <taxon>Kitasatosporales</taxon>
        <taxon>Streptomycetaceae</taxon>
        <taxon>Streptomyces</taxon>
    </lineage>
</organism>
<dbReference type="GO" id="GO:0030170">
    <property type="term" value="F:pyridoxal phosphate binding"/>
    <property type="evidence" value="ECO:0007669"/>
    <property type="project" value="InterPro"/>
</dbReference>
<evidence type="ECO:0000256" key="1">
    <source>
        <dbReference type="ARBA" id="ARBA00001933"/>
    </source>
</evidence>
<comment type="pathway">
    <text evidence="3 13">Amino-acid biosynthesis; L-threonine biosynthesis; L-threonine from L-aspartate: step 5/5.</text>
</comment>
<keyword evidence="9 13" id="KW-0663">Pyridoxal phosphate</keyword>
<dbReference type="Pfam" id="PF00291">
    <property type="entry name" value="PALP"/>
    <property type="match status" value="1"/>
</dbReference>
<dbReference type="GO" id="GO:0006567">
    <property type="term" value="P:L-threonine catabolic process"/>
    <property type="evidence" value="ECO:0007669"/>
    <property type="project" value="TreeGrafter"/>
</dbReference>
<dbReference type="InterPro" id="IPR001926">
    <property type="entry name" value="TrpB-like_PALP"/>
</dbReference>
<gene>
    <name evidence="18" type="ORF">SCA03_30580</name>
</gene>
<evidence type="ECO:0000256" key="10">
    <source>
        <dbReference type="ARBA" id="ARBA00023239"/>
    </source>
</evidence>
<dbReference type="GO" id="GO:0006565">
    <property type="term" value="P:L-serine catabolic process"/>
    <property type="evidence" value="ECO:0007669"/>
    <property type="project" value="TreeGrafter"/>
</dbReference>
<dbReference type="InterPro" id="IPR000634">
    <property type="entry name" value="Ser/Thr_deHydtase_PyrdxlP-BS"/>
</dbReference>
<evidence type="ECO:0000256" key="9">
    <source>
        <dbReference type="ARBA" id="ARBA00022898"/>
    </source>
</evidence>
<dbReference type="GO" id="GO:0004795">
    <property type="term" value="F:threonine synthase activity"/>
    <property type="evidence" value="ECO:0007669"/>
    <property type="project" value="UniProtKB-UniRule"/>
</dbReference>
<dbReference type="InterPro" id="IPR050147">
    <property type="entry name" value="Ser/Thr_Dehydratase"/>
</dbReference>
<dbReference type="GO" id="GO:0009088">
    <property type="term" value="P:threonine biosynthetic process"/>
    <property type="evidence" value="ECO:0007669"/>
    <property type="project" value="UniProtKB-UniRule"/>
</dbReference>
<feature type="binding site" evidence="14">
    <location>
        <position position="351"/>
    </location>
    <ligand>
        <name>pyridoxal 5'-phosphate</name>
        <dbReference type="ChEBI" id="CHEBI:597326"/>
    </ligand>
</feature>
<evidence type="ECO:0000256" key="14">
    <source>
        <dbReference type="PIRSR" id="PIRSR038945-1"/>
    </source>
</evidence>
<evidence type="ECO:0000256" key="13">
    <source>
        <dbReference type="PIRNR" id="PIRNR038945"/>
    </source>
</evidence>
<keyword evidence="19" id="KW-1185">Reference proteome</keyword>
<dbReference type="FunFam" id="3.40.50.1100:FF:000014">
    <property type="entry name" value="Threonine synthase"/>
    <property type="match status" value="1"/>
</dbReference>
<dbReference type="PANTHER" id="PTHR48078:SF6">
    <property type="entry name" value="L-THREONINE DEHYDRATASE CATABOLIC TDCB"/>
    <property type="match status" value="1"/>
</dbReference>
<evidence type="ECO:0000256" key="11">
    <source>
        <dbReference type="ARBA" id="ARBA00049144"/>
    </source>
</evidence>
<feature type="binding site" evidence="14">
    <location>
        <position position="109"/>
    </location>
    <ligand>
        <name>pyridoxal 5'-phosphate</name>
        <dbReference type="ChEBI" id="CHEBI:597326"/>
    </ligand>
</feature>
<dbReference type="Gene3D" id="3.40.50.1100">
    <property type="match status" value="2"/>
</dbReference>
<dbReference type="SUPFAM" id="SSF53686">
    <property type="entry name" value="Tryptophan synthase beta subunit-like PLP-dependent enzymes"/>
    <property type="match status" value="1"/>
</dbReference>
<keyword evidence="7 13" id="KW-0028">Amino-acid biosynthesis</keyword>
<dbReference type="GO" id="GO:0003941">
    <property type="term" value="F:L-serine ammonia-lyase activity"/>
    <property type="evidence" value="ECO:0007669"/>
    <property type="project" value="TreeGrafter"/>
</dbReference>
<evidence type="ECO:0000256" key="7">
    <source>
        <dbReference type="ARBA" id="ARBA00022605"/>
    </source>
</evidence>
<feature type="domain" description="Tryptophan synthase beta chain-like PALP" evidence="17">
    <location>
        <begin position="46"/>
        <end position="352"/>
    </location>
</feature>
<dbReference type="EMBL" id="BJMM01000013">
    <property type="protein sequence ID" value="GEB50507.1"/>
    <property type="molecule type" value="Genomic_DNA"/>
</dbReference>
<dbReference type="EC" id="4.2.3.1" evidence="5 12"/>